<dbReference type="PANTHER" id="PTHR30469:SF33">
    <property type="entry name" value="SLR1207 PROTEIN"/>
    <property type="match status" value="1"/>
</dbReference>
<comment type="caution">
    <text evidence="7">The sequence shown here is derived from an EMBL/GenBank/DDBJ whole genome shotgun (WGS) entry which is preliminary data.</text>
</comment>
<dbReference type="OrthoDB" id="9809068at2"/>
<dbReference type="Gene3D" id="2.40.420.20">
    <property type="match status" value="1"/>
</dbReference>
<dbReference type="PANTHER" id="PTHR30469">
    <property type="entry name" value="MULTIDRUG RESISTANCE PROTEIN MDTA"/>
    <property type="match status" value="1"/>
</dbReference>
<dbReference type="Pfam" id="PF25917">
    <property type="entry name" value="BSH_RND"/>
    <property type="match status" value="1"/>
</dbReference>
<dbReference type="Gene3D" id="2.40.30.170">
    <property type="match status" value="1"/>
</dbReference>
<sequence length="428" mass="46378">MNKTLKIILIVAVLLILGLLGAKFTGLLGENDNSKEVSLEKVQRTTITETVAATGKIQPEVEVKLSSEVSGEIIDLPIVEGQDVKKGDLLVRINPDLVQAAVSQTQAALQNSRAGLAQAEASLNQSKLTFERNKPLFEKGVISKADFERAQAEYDIAKANRESAYFNVQSVAAQVKQARDNLGRTSIFAPRDGTISMLNVELGERVVGTAQMAGTEIVRVANLNNMEVEVDVNENDIVKISVGDEAIVEVDAYLKKQFKGEVTEIANSAEATLTADQVTNFKVKIRILEESYKDLLEGKKATYSPFRPGMTATVDIVTTRKENVIAAPISAITIKTDTSSTRGSKSNESIGGDKEKFECVFVRNGDEAKLRVVKTGIQNDENIEILSGLEEGEEIITGPYKLVTKTLKTGDKIKEESAPGDAGDSEDE</sequence>
<name>A0A3M0FV06_9FLAO</name>
<dbReference type="GO" id="GO:0015562">
    <property type="term" value="F:efflux transmembrane transporter activity"/>
    <property type="evidence" value="ECO:0007669"/>
    <property type="project" value="InterPro"/>
</dbReference>
<dbReference type="GO" id="GO:1990281">
    <property type="term" value="C:efflux pump complex"/>
    <property type="evidence" value="ECO:0007669"/>
    <property type="project" value="TreeGrafter"/>
</dbReference>
<evidence type="ECO:0000259" key="4">
    <source>
        <dbReference type="Pfam" id="PF25917"/>
    </source>
</evidence>
<dbReference type="AlphaFoldDB" id="A0A3M0FV06"/>
<accession>A0A3M0FV06</accession>
<feature type="domain" description="Multidrug resistance protein MdtA-like alpha-helical hairpin" evidence="3">
    <location>
        <begin position="109"/>
        <end position="181"/>
    </location>
</feature>
<dbReference type="InterPro" id="IPR058625">
    <property type="entry name" value="MdtA-like_BSH"/>
</dbReference>
<dbReference type="Pfam" id="PF25990">
    <property type="entry name" value="Beta-barrel_YknX"/>
    <property type="match status" value="1"/>
</dbReference>
<evidence type="ECO:0000259" key="6">
    <source>
        <dbReference type="Pfam" id="PF25990"/>
    </source>
</evidence>
<dbReference type="SUPFAM" id="SSF111369">
    <property type="entry name" value="HlyD-like secretion proteins"/>
    <property type="match status" value="1"/>
</dbReference>
<reference evidence="7 8" key="1">
    <citation type="submission" date="2018-10" db="EMBL/GenBank/DDBJ databases">
        <title>Dokdonia luteus sp. nov., isolated from sea water.</title>
        <authorList>
            <person name="Zhou L.Y."/>
            <person name="Du Z.J."/>
        </authorList>
    </citation>
    <scope>NUCLEOTIDE SEQUENCE [LARGE SCALE GENOMIC DNA]</scope>
    <source>
        <strain evidence="7 8">SH27</strain>
    </source>
</reference>
<keyword evidence="8" id="KW-1185">Reference proteome</keyword>
<evidence type="ECO:0000259" key="3">
    <source>
        <dbReference type="Pfam" id="PF25876"/>
    </source>
</evidence>
<feature type="domain" description="YknX-like beta-barrel" evidence="6">
    <location>
        <begin position="226"/>
        <end position="293"/>
    </location>
</feature>
<dbReference type="InterPro" id="IPR058624">
    <property type="entry name" value="MdtA-like_HH"/>
</dbReference>
<feature type="region of interest" description="Disordered" evidence="2">
    <location>
        <begin position="408"/>
        <end position="428"/>
    </location>
</feature>
<organism evidence="7 8">
    <name type="scientific">Dokdonia sinensis</name>
    <dbReference type="NCBI Taxonomy" id="2479847"/>
    <lineage>
        <taxon>Bacteria</taxon>
        <taxon>Pseudomonadati</taxon>
        <taxon>Bacteroidota</taxon>
        <taxon>Flavobacteriia</taxon>
        <taxon>Flavobacteriales</taxon>
        <taxon>Flavobacteriaceae</taxon>
        <taxon>Dokdonia</taxon>
    </lineage>
</organism>
<evidence type="ECO:0000313" key="7">
    <source>
        <dbReference type="EMBL" id="RMB56491.1"/>
    </source>
</evidence>
<dbReference type="RefSeq" id="WP_121918303.1">
    <property type="nucleotide sequence ID" value="NZ_REFV01000016.1"/>
</dbReference>
<evidence type="ECO:0000259" key="5">
    <source>
        <dbReference type="Pfam" id="PF25975"/>
    </source>
</evidence>
<dbReference type="InterPro" id="IPR006143">
    <property type="entry name" value="RND_pump_MFP"/>
</dbReference>
<protein>
    <submittedName>
        <fullName evidence="7">Efflux RND transporter periplasmic adaptor subunit</fullName>
    </submittedName>
</protein>
<comment type="similarity">
    <text evidence="1">Belongs to the membrane fusion protein (MFP) (TC 8.A.1) family.</text>
</comment>
<dbReference type="InterPro" id="IPR058636">
    <property type="entry name" value="Beta-barrel_YknX"/>
</dbReference>
<dbReference type="NCBIfam" id="TIGR01730">
    <property type="entry name" value="RND_mfp"/>
    <property type="match status" value="1"/>
</dbReference>
<feature type="domain" description="CzcB-like C-terminal circularly permuted SH3-like" evidence="5">
    <location>
        <begin position="358"/>
        <end position="397"/>
    </location>
</feature>
<dbReference type="InterPro" id="IPR058649">
    <property type="entry name" value="CzcB_C"/>
</dbReference>
<dbReference type="Proteomes" id="UP000281985">
    <property type="component" value="Unassembled WGS sequence"/>
</dbReference>
<evidence type="ECO:0000256" key="1">
    <source>
        <dbReference type="ARBA" id="ARBA00009477"/>
    </source>
</evidence>
<feature type="domain" description="Multidrug resistance protein MdtA-like barrel-sandwich hybrid" evidence="4">
    <location>
        <begin position="63"/>
        <end position="208"/>
    </location>
</feature>
<feature type="compositionally biased region" description="Basic and acidic residues" evidence="2">
    <location>
        <begin position="408"/>
        <end position="417"/>
    </location>
</feature>
<dbReference type="EMBL" id="REFV01000016">
    <property type="protein sequence ID" value="RMB56491.1"/>
    <property type="molecule type" value="Genomic_DNA"/>
</dbReference>
<proteinExistence type="inferred from homology"/>
<dbReference type="Gene3D" id="1.10.287.470">
    <property type="entry name" value="Helix hairpin bin"/>
    <property type="match status" value="1"/>
</dbReference>
<evidence type="ECO:0000256" key="2">
    <source>
        <dbReference type="SAM" id="MobiDB-lite"/>
    </source>
</evidence>
<dbReference type="Gene3D" id="2.40.50.100">
    <property type="match status" value="1"/>
</dbReference>
<dbReference type="Pfam" id="PF25975">
    <property type="entry name" value="CzcB_C"/>
    <property type="match status" value="1"/>
</dbReference>
<evidence type="ECO:0000313" key="8">
    <source>
        <dbReference type="Proteomes" id="UP000281985"/>
    </source>
</evidence>
<dbReference type="Pfam" id="PF25876">
    <property type="entry name" value="HH_MFP_RND"/>
    <property type="match status" value="1"/>
</dbReference>
<gene>
    <name evidence="7" type="ORF">EAX61_13845</name>
</gene>